<dbReference type="KEGG" id="cvr:CHLNCDRAFT_145542"/>
<dbReference type="RefSeq" id="XP_005848166.1">
    <property type="nucleotide sequence ID" value="XM_005848104.1"/>
</dbReference>
<dbReference type="PANTHER" id="PTHR31315">
    <property type="entry name" value="PROTEIN SIP5"/>
    <property type="match status" value="1"/>
</dbReference>
<dbReference type="InterPro" id="IPR001841">
    <property type="entry name" value="Znf_RING"/>
</dbReference>
<name>E1ZDQ6_CHLVA</name>
<organism evidence="5">
    <name type="scientific">Chlorella variabilis</name>
    <name type="common">Green alga</name>
    <dbReference type="NCBI Taxonomy" id="554065"/>
    <lineage>
        <taxon>Eukaryota</taxon>
        <taxon>Viridiplantae</taxon>
        <taxon>Chlorophyta</taxon>
        <taxon>core chlorophytes</taxon>
        <taxon>Trebouxiophyceae</taxon>
        <taxon>Chlorellales</taxon>
        <taxon>Chlorellaceae</taxon>
        <taxon>Chlorella clade</taxon>
        <taxon>Chlorella</taxon>
    </lineage>
</organism>
<dbReference type="PROSITE" id="PS50089">
    <property type="entry name" value="ZF_RING_2"/>
    <property type="match status" value="1"/>
</dbReference>
<dbReference type="eggNOG" id="ENOG502SZC0">
    <property type="taxonomic scope" value="Eukaryota"/>
</dbReference>
<feature type="compositionally biased region" description="Low complexity" evidence="2">
    <location>
        <begin position="337"/>
        <end position="357"/>
    </location>
</feature>
<dbReference type="GO" id="GO:0008270">
    <property type="term" value="F:zinc ion binding"/>
    <property type="evidence" value="ECO:0007669"/>
    <property type="project" value="UniProtKB-KW"/>
</dbReference>
<feature type="region of interest" description="Disordered" evidence="2">
    <location>
        <begin position="1"/>
        <end position="34"/>
    </location>
</feature>
<dbReference type="GeneID" id="17355363"/>
<dbReference type="InterPro" id="IPR039301">
    <property type="entry name" value="Sip5/DA2"/>
</dbReference>
<dbReference type="EMBL" id="GL433843">
    <property type="protein sequence ID" value="EFN56064.1"/>
    <property type="molecule type" value="Genomic_DNA"/>
</dbReference>
<dbReference type="GO" id="GO:0005737">
    <property type="term" value="C:cytoplasm"/>
    <property type="evidence" value="ECO:0007669"/>
    <property type="project" value="TreeGrafter"/>
</dbReference>
<dbReference type="InterPro" id="IPR013083">
    <property type="entry name" value="Znf_RING/FYVE/PHD"/>
</dbReference>
<dbReference type="Proteomes" id="UP000008141">
    <property type="component" value="Unassembled WGS sequence"/>
</dbReference>
<gene>
    <name evidence="4" type="ORF">CHLNCDRAFT_145542</name>
</gene>
<evidence type="ECO:0000313" key="4">
    <source>
        <dbReference type="EMBL" id="EFN56064.1"/>
    </source>
</evidence>
<evidence type="ECO:0000313" key="5">
    <source>
        <dbReference type="Proteomes" id="UP000008141"/>
    </source>
</evidence>
<dbReference type="PANTHER" id="PTHR31315:SF1">
    <property type="entry name" value="PROTEIN SIP5"/>
    <property type="match status" value="1"/>
</dbReference>
<dbReference type="InParanoid" id="E1ZDQ6"/>
<sequence>MGHNASKAHHQQEEAPPSSLTRAGSGGLVPRSETARRSCELKRVKKLIKTDLLAPCWQPIADGQGCECPVCMEGYGKLNHTACCHQDICTECFINIVADSAGARCPYCQADALQVYLPSGDSKQAGSRARSGRRAEPSTRASSVCPQQQQRQAAAAAAPLRLAAGSSFFGGSAKGAAPLDPSQAPCMVLLLPASLSTLAEAAAGASRQLGCPLVGMVLTQERPRYGSSSGGGGGEAPVAPLPGPAGLASPAGGPALLLNPDGTGQLVLLSSGEGAAPAAAPQAEQPPLPSYQAPANPEDDRMRAAIARGDSALRRQQPAPRPRAAAGGAGGSGDWLARMQAADAAVRQAVARNDAQRFGGDTP</sequence>
<dbReference type="AlphaFoldDB" id="E1ZDQ6"/>
<proteinExistence type="predicted"/>
<feature type="region of interest" description="Disordered" evidence="2">
    <location>
        <begin position="273"/>
        <end position="363"/>
    </location>
</feature>
<feature type="compositionally biased region" description="Low complexity" evidence="2">
    <location>
        <begin position="314"/>
        <end position="326"/>
    </location>
</feature>
<evidence type="ECO:0000259" key="3">
    <source>
        <dbReference type="PROSITE" id="PS50089"/>
    </source>
</evidence>
<feature type="region of interest" description="Disordered" evidence="2">
    <location>
        <begin position="121"/>
        <end position="147"/>
    </location>
</feature>
<evidence type="ECO:0000256" key="2">
    <source>
        <dbReference type="SAM" id="MobiDB-lite"/>
    </source>
</evidence>
<feature type="compositionally biased region" description="Low complexity" evidence="2">
    <location>
        <begin position="273"/>
        <end position="283"/>
    </location>
</feature>
<dbReference type="STRING" id="554065.E1ZDQ6"/>
<keyword evidence="1" id="KW-0479">Metal-binding</keyword>
<feature type="domain" description="RING-type" evidence="3">
    <location>
        <begin position="68"/>
        <end position="109"/>
    </location>
</feature>
<dbReference type="Gene3D" id="3.30.40.10">
    <property type="entry name" value="Zinc/RING finger domain, C3HC4 (zinc finger)"/>
    <property type="match status" value="1"/>
</dbReference>
<feature type="region of interest" description="Disordered" evidence="2">
    <location>
        <begin position="222"/>
        <end position="247"/>
    </location>
</feature>
<keyword evidence="1" id="KW-0862">Zinc</keyword>
<keyword evidence="5" id="KW-1185">Reference proteome</keyword>
<protein>
    <recommendedName>
        <fullName evidence="3">RING-type domain-containing protein</fullName>
    </recommendedName>
</protein>
<dbReference type="SUPFAM" id="SSF57850">
    <property type="entry name" value="RING/U-box"/>
    <property type="match status" value="1"/>
</dbReference>
<reference evidence="4 5" key="1">
    <citation type="journal article" date="2010" name="Plant Cell">
        <title>The Chlorella variabilis NC64A genome reveals adaptation to photosymbiosis, coevolution with viruses, and cryptic sex.</title>
        <authorList>
            <person name="Blanc G."/>
            <person name="Duncan G."/>
            <person name="Agarkova I."/>
            <person name="Borodovsky M."/>
            <person name="Gurnon J."/>
            <person name="Kuo A."/>
            <person name="Lindquist E."/>
            <person name="Lucas S."/>
            <person name="Pangilinan J."/>
            <person name="Polle J."/>
            <person name="Salamov A."/>
            <person name="Terry A."/>
            <person name="Yamada T."/>
            <person name="Dunigan D.D."/>
            <person name="Grigoriev I.V."/>
            <person name="Claverie J.M."/>
            <person name="Van Etten J.L."/>
        </authorList>
    </citation>
    <scope>NUCLEOTIDE SEQUENCE [LARGE SCALE GENOMIC DNA]</scope>
    <source>
        <strain evidence="4 5">NC64A</strain>
    </source>
</reference>
<dbReference type="OrthoDB" id="21471at2759"/>
<evidence type="ECO:0000256" key="1">
    <source>
        <dbReference type="PROSITE-ProRule" id="PRU00175"/>
    </source>
</evidence>
<accession>E1ZDQ6</accession>
<keyword evidence="1" id="KW-0863">Zinc-finger</keyword>